<reference evidence="7 8" key="1">
    <citation type="submission" date="2016-04" db="EMBL/GenBank/DDBJ databases">
        <title>Evolutionary innovation and constraint leading to complex multicellularity in the Ascomycota.</title>
        <authorList>
            <person name="Cisse O."/>
            <person name="Nguyen A."/>
            <person name="Hewitt D.A."/>
            <person name="Jedd G."/>
            <person name="Stajich J.E."/>
        </authorList>
    </citation>
    <scope>NUCLEOTIDE SEQUENCE [LARGE SCALE GENOMIC DNA]</scope>
    <source>
        <strain evidence="7 8">DAH-3</strain>
    </source>
</reference>
<evidence type="ECO:0000313" key="7">
    <source>
        <dbReference type="EMBL" id="OLL23730.1"/>
    </source>
</evidence>
<feature type="transmembrane region" description="Helical" evidence="5">
    <location>
        <begin position="157"/>
        <end position="184"/>
    </location>
</feature>
<dbReference type="InterPro" id="IPR011547">
    <property type="entry name" value="SLC26A/SulP_dom"/>
</dbReference>
<dbReference type="NCBIfam" id="TIGR00815">
    <property type="entry name" value="sulP"/>
    <property type="match status" value="1"/>
</dbReference>
<comment type="subcellular location">
    <subcellularLocation>
        <location evidence="1">Membrane</location>
        <topology evidence="1">Multi-pass membrane protein</topology>
    </subcellularLocation>
</comment>
<evidence type="ECO:0000259" key="6">
    <source>
        <dbReference type="PROSITE" id="PS50801"/>
    </source>
</evidence>
<dbReference type="InterPro" id="IPR036513">
    <property type="entry name" value="STAS_dom_sf"/>
</dbReference>
<sequence>MAPEPTVISWLRANTSSPGKQAKSYFLSFFPILTWIHRYNIQWFFGDLVAGLTVGLVVVPQGMAYAKIAQLEPQFGLYSSFVGVMIYFAFATSKDITIGPVAVMSLLVGNIVDSVRAKHPQYENHVIASAVALVCGCIVFFLGVVRLGFIVDFIPLPAIAAFMTGSAISIAAGQFPALMGISGFDTRTATFKVIINSVKYFRRSDLNAAVGLTALSLLYALRYGATYMAKRQPSRERIWFFINTLRSVFVILLYTLVSYLINRNHRQHPRISILGKVPRGFQNVGLPAIDGTLFLSLVPYLPSAIIVLLIEHIAISKSFGRINNYTIDPNQELIAIGIANIFGPFFGAYPATGSFSRTAIKAKAGVRTPLAGVITGFLVILAIYLLPPMFFYISNASLAAVIIHAVGDLIVSPKTLLHFYRVSPLEFFIFWVGIFVTVFSSIENGIYTTIAISAALLLFRLAKAQGTFLGQVNVAIPGTDSGPRNVYIPLDHSDGSNPSVQPRKPVEGVFIYRLNEGFLYPNANHFTDHMVTNILQQTRAGYPPDDLGSLAWNQPGPRHADPEELNLDTRPILKAIVLDFQGVPHLDITGLQNLVDVKKQLDRYSGRTVRWHFAGVNNPWITRALKTVGFGSEGGKETIFSVALGAEDDVDGSEKRLLSCETPYFHTDLDEAYRAACLDAFENDEMS</sequence>
<feature type="transmembrane region" description="Helical" evidence="5">
    <location>
        <begin position="237"/>
        <end position="261"/>
    </location>
</feature>
<dbReference type="OrthoDB" id="288203at2759"/>
<dbReference type="Proteomes" id="UP000186594">
    <property type="component" value="Unassembled WGS sequence"/>
</dbReference>
<accession>A0A1U7LM36</accession>
<gene>
    <name evidence="7" type="ORF">NEOLI_003918</name>
</gene>
<feature type="transmembrane region" description="Helical" evidence="5">
    <location>
        <begin position="96"/>
        <end position="115"/>
    </location>
</feature>
<protein>
    <submittedName>
        <fullName evidence="7">Sulfate permease 2</fullName>
    </submittedName>
</protein>
<feature type="transmembrane region" description="Helical" evidence="5">
    <location>
        <begin position="41"/>
        <end position="59"/>
    </location>
</feature>
<dbReference type="GO" id="GO:0016020">
    <property type="term" value="C:membrane"/>
    <property type="evidence" value="ECO:0007669"/>
    <property type="project" value="UniProtKB-SubCell"/>
</dbReference>
<feature type="transmembrane region" description="Helical" evidence="5">
    <location>
        <begin position="418"/>
        <end position="439"/>
    </location>
</feature>
<organism evidence="7 8">
    <name type="scientific">Neolecta irregularis (strain DAH-3)</name>
    <dbReference type="NCBI Taxonomy" id="1198029"/>
    <lineage>
        <taxon>Eukaryota</taxon>
        <taxon>Fungi</taxon>
        <taxon>Dikarya</taxon>
        <taxon>Ascomycota</taxon>
        <taxon>Taphrinomycotina</taxon>
        <taxon>Neolectales</taxon>
        <taxon>Neolectaceae</taxon>
        <taxon>Neolecta</taxon>
    </lineage>
</organism>
<evidence type="ECO:0000256" key="2">
    <source>
        <dbReference type="ARBA" id="ARBA00022692"/>
    </source>
</evidence>
<evidence type="ECO:0000256" key="1">
    <source>
        <dbReference type="ARBA" id="ARBA00004141"/>
    </source>
</evidence>
<feature type="transmembrane region" description="Helical" evidence="5">
    <location>
        <begin position="293"/>
        <end position="313"/>
    </location>
</feature>
<keyword evidence="2 5" id="KW-0812">Transmembrane</keyword>
<dbReference type="GO" id="GO:0055085">
    <property type="term" value="P:transmembrane transport"/>
    <property type="evidence" value="ECO:0007669"/>
    <property type="project" value="InterPro"/>
</dbReference>
<dbReference type="CDD" id="cd07042">
    <property type="entry name" value="STAS_SulP_like_sulfate_transporter"/>
    <property type="match status" value="1"/>
</dbReference>
<keyword evidence="8" id="KW-1185">Reference proteome</keyword>
<dbReference type="PROSITE" id="PS50801">
    <property type="entry name" value="STAS"/>
    <property type="match status" value="1"/>
</dbReference>
<dbReference type="AlphaFoldDB" id="A0A1U7LM36"/>
<dbReference type="OMA" id="TRGESMF"/>
<feature type="transmembrane region" description="Helical" evidence="5">
    <location>
        <begin position="127"/>
        <end position="151"/>
    </location>
</feature>
<dbReference type="STRING" id="1198029.A0A1U7LM36"/>
<dbReference type="Gene3D" id="3.30.750.24">
    <property type="entry name" value="STAS domain"/>
    <property type="match status" value="1"/>
</dbReference>
<feature type="transmembrane region" description="Helical" evidence="5">
    <location>
        <begin position="205"/>
        <end position="225"/>
    </location>
</feature>
<dbReference type="EMBL" id="LXFE01001333">
    <property type="protein sequence ID" value="OLL23730.1"/>
    <property type="molecule type" value="Genomic_DNA"/>
</dbReference>
<feature type="transmembrane region" description="Helical" evidence="5">
    <location>
        <begin position="333"/>
        <end position="352"/>
    </location>
</feature>
<dbReference type="Pfam" id="PF00916">
    <property type="entry name" value="Sulfate_transp"/>
    <property type="match status" value="1"/>
</dbReference>
<dbReference type="InterPro" id="IPR001902">
    <property type="entry name" value="SLC26A/SulP_fam"/>
</dbReference>
<proteinExistence type="predicted"/>
<dbReference type="PANTHER" id="PTHR11814">
    <property type="entry name" value="SULFATE TRANSPORTER"/>
    <property type="match status" value="1"/>
</dbReference>
<dbReference type="SUPFAM" id="SSF52091">
    <property type="entry name" value="SpoIIaa-like"/>
    <property type="match status" value="1"/>
</dbReference>
<dbReference type="Pfam" id="PF01740">
    <property type="entry name" value="STAS"/>
    <property type="match status" value="1"/>
</dbReference>
<evidence type="ECO:0000256" key="5">
    <source>
        <dbReference type="SAM" id="Phobius"/>
    </source>
</evidence>
<keyword evidence="3 5" id="KW-1133">Transmembrane helix</keyword>
<evidence type="ECO:0000313" key="8">
    <source>
        <dbReference type="Proteomes" id="UP000186594"/>
    </source>
</evidence>
<feature type="domain" description="STAS" evidence="6">
    <location>
        <begin position="507"/>
        <end position="676"/>
    </location>
</feature>
<keyword evidence="4 5" id="KW-0472">Membrane</keyword>
<evidence type="ECO:0000256" key="3">
    <source>
        <dbReference type="ARBA" id="ARBA00022989"/>
    </source>
</evidence>
<name>A0A1U7LM36_NEOID</name>
<feature type="transmembrane region" description="Helical" evidence="5">
    <location>
        <begin position="364"/>
        <end position="386"/>
    </location>
</feature>
<comment type="caution">
    <text evidence="7">The sequence shown here is derived from an EMBL/GenBank/DDBJ whole genome shotgun (WGS) entry which is preliminary data.</text>
</comment>
<evidence type="ECO:0000256" key="4">
    <source>
        <dbReference type="ARBA" id="ARBA00023136"/>
    </source>
</evidence>
<dbReference type="InterPro" id="IPR002645">
    <property type="entry name" value="STAS_dom"/>
</dbReference>